<evidence type="ECO:0000256" key="2">
    <source>
        <dbReference type="RuleBase" id="RU000384"/>
    </source>
</evidence>
<dbReference type="Pfam" id="PF00120">
    <property type="entry name" value="Gln-synt_C"/>
    <property type="match status" value="1"/>
</dbReference>
<dbReference type="GO" id="GO:0004356">
    <property type="term" value="F:glutamine synthetase activity"/>
    <property type="evidence" value="ECO:0007669"/>
    <property type="project" value="InterPro"/>
</dbReference>
<dbReference type="EMBL" id="SRMI01000003">
    <property type="protein sequence ID" value="TVY75224.1"/>
    <property type="molecule type" value="Genomic_DNA"/>
</dbReference>
<comment type="similarity">
    <text evidence="2">Belongs to the glutamine synthetase family.</text>
</comment>
<dbReference type="PANTHER" id="PTHR43785:SF2">
    <property type="entry name" value="TYPE-1 GLUTAMINE SYNTHETASE 1"/>
    <property type="match status" value="1"/>
</dbReference>
<proteinExistence type="inferred from homology"/>
<dbReference type="InterPro" id="IPR008146">
    <property type="entry name" value="Gln_synth_cat_dom"/>
</dbReference>
<protein>
    <submittedName>
        <fullName evidence="4">Protein fluG</fullName>
    </submittedName>
</protein>
<name>A0A559LLS3_FUSOC</name>
<dbReference type="AlphaFoldDB" id="A0A559LLS3"/>
<evidence type="ECO:0000313" key="5">
    <source>
        <dbReference type="Proteomes" id="UP000320707"/>
    </source>
</evidence>
<gene>
    <name evidence="4" type="primary">fluG-2</name>
    <name evidence="4" type="ORF">Focb16_v004943</name>
</gene>
<evidence type="ECO:0000256" key="1">
    <source>
        <dbReference type="ARBA" id="ARBA00022598"/>
    </source>
</evidence>
<evidence type="ECO:0000313" key="4">
    <source>
        <dbReference type="EMBL" id="TVY75224.1"/>
    </source>
</evidence>
<sequence>MCTGGLVGWGDNNRALPVRRVTKNYWEICVNDATSNSYAMVAAIIGATLDAKPLTVGNAAEFTLMYSDEEREKMGLTKLLPTSLEAALKELEDDRAWADGVLGQGYIDWFLALKRAEMSTVSKMGTKERRLHMLSFF</sequence>
<dbReference type="PANTHER" id="PTHR43785">
    <property type="entry name" value="GAMMA-GLUTAMYLPUTRESCINE SYNTHETASE"/>
    <property type="match status" value="1"/>
</dbReference>
<organism evidence="4 5">
    <name type="scientific">Fusarium oxysporum f. sp. cubense</name>
    <dbReference type="NCBI Taxonomy" id="61366"/>
    <lineage>
        <taxon>Eukaryota</taxon>
        <taxon>Fungi</taxon>
        <taxon>Dikarya</taxon>
        <taxon>Ascomycota</taxon>
        <taxon>Pezizomycotina</taxon>
        <taxon>Sordariomycetes</taxon>
        <taxon>Hypocreomycetidae</taxon>
        <taxon>Hypocreales</taxon>
        <taxon>Nectriaceae</taxon>
        <taxon>Fusarium</taxon>
        <taxon>Fusarium oxysporum species complex</taxon>
    </lineage>
</organism>
<dbReference type="Gene3D" id="3.30.590.10">
    <property type="entry name" value="Glutamine synthetase/guanido kinase, catalytic domain"/>
    <property type="match status" value="1"/>
</dbReference>
<dbReference type="InterPro" id="IPR014746">
    <property type="entry name" value="Gln_synth/guanido_kin_cat_dom"/>
</dbReference>
<feature type="domain" description="GS catalytic" evidence="3">
    <location>
        <begin position="7"/>
        <end position="123"/>
    </location>
</feature>
<dbReference type="Proteomes" id="UP000320707">
    <property type="component" value="Unassembled WGS sequence"/>
</dbReference>
<keyword evidence="1" id="KW-0436">Ligase</keyword>
<evidence type="ECO:0000259" key="3">
    <source>
        <dbReference type="Pfam" id="PF00120"/>
    </source>
</evidence>
<accession>A0A559LLS3</accession>
<reference evidence="4 5" key="1">
    <citation type="journal article" date="2019" name="Microbiol. Resour. Announc.">
        <title>High-quality draft genome sequence of Fusarium oxysporum f. sp. cubense strain 160527, a causal agent of Panama disease.</title>
        <authorList>
            <person name="Asai S."/>
            <person name="Ayukawa Y."/>
            <person name="Gan P."/>
            <person name="Masuda S."/>
            <person name="Komatsu K."/>
            <person name="Shirasu K."/>
            <person name="Arie T."/>
        </authorList>
    </citation>
    <scope>NUCLEOTIDE SEQUENCE [LARGE SCALE GENOMIC DNA]</scope>
    <source>
        <strain evidence="4 5">160527</strain>
    </source>
</reference>
<dbReference type="SUPFAM" id="SSF55931">
    <property type="entry name" value="Glutamine synthetase/guanido kinase"/>
    <property type="match status" value="1"/>
</dbReference>
<comment type="caution">
    <text evidence="4">The sequence shown here is derived from an EMBL/GenBank/DDBJ whole genome shotgun (WGS) entry which is preliminary data.</text>
</comment>